<evidence type="ECO:0000313" key="1">
    <source>
        <dbReference type="EMBL" id="ABQ21985.1"/>
    </source>
</evidence>
<reference evidence="1 2" key="1">
    <citation type="submission" date="2007-03" db="EMBL/GenBank/DDBJ databases">
        <authorList>
            <person name="Heidelberg J."/>
        </authorList>
    </citation>
    <scope>NUCLEOTIDE SEQUENCE [LARGE SCALE GENOMIC DNA]</scope>
    <source>
        <strain evidence="2">ATCC 39541 / Classical Ogawa 395 / O395</strain>
    </source>
</reference>
<accession>A0A0H3AN46</accession>
<dbReference type="EMBL" id="CP000627">
    <property type="protein sequence ID" value="ABQ21985.1"/>
    <property type="molecule type" value="Genomic_DNA"/>
</dbReference>
<organism evidence="1 2">
    <name type="scientific">Vibrio cholerae serotype O1 (strain ATCC 39541 / Classical Ogawa 395 / O395)</name>
    <dbReference type="NCBI Taxonomy" id="345073"/>
    <lineage>
        <taxon>Bacteria</taxon>
        <taxon>Pseudomonadati</taxon>
        <taxon>Pseudomonadota</taxon>
        <taxon>Gammaproteobacteria</taxon>
        <taxon>Vibrionales</taxon>
        <taxon>Vibrionaceae</taxon>
        <taxon>Vibrio</taxon>
    </lineage>
</organism>
<sequence length="62" mass="6589">MLMHQLLSLSPHSTSLVNGTTICVCGILLHTGKAIASGAHHTLSHAESQRKLIHIPLDKPAT</sequence>
<name>A0A0H3AN46_VIBC3</name>
<proteinExistence type="predicted"/>
<dbReference type="KEGG" id="vcr:VC395_2466"/>
<dbReference type="PATRIC" id="fig|345073.21.peg.2370"/>
<dbReference type="Proteomes" id="UP000000249">
    <property type="component" value="Chromosome 1"/>
</dbReference>
<evidence type="ECO:0000313" key="2">
    <source>
        <dbReference type="Proteomes" id="UP000000249"/>
    </source>
</evidence>
<protein>
    <submittedName>
        <fullName evidence="1">Uncharacterized protein</fullName>
    </submittedName>
</protein>
<dbReference type="AlphaFoldDB" id="A0A0H3AN46"/>
<gene>
    <name evidence="1" type="ordered locus">VC0395_A1930</name>
</gene>
<dbReference type="KEGG" id="vco:VC0395_A1930"/>